<reference evidence="1 2" key="1">
    <citation type="submission" date="2019-05" db="EMBL/GenBank/DDBJ databases">
        <title>Emergence of the Ug99 lineage of the wheat stem rust pathogen through somatic hybridization.</title>
        <authorList>
            <person name="Li F."/>
            <person name="Upadhyaya N.M."/>
            <person name="Sperschneider J."/>
            <person name="Matny O."/>
            <person name="Nguyen-Phuc H."/>
            <person name="Mago R."/>
            <person name="Raley C."/>
            <person name="Miller M.E."/>
            <person name="Silverstein K.A.T."/>
            <person name="Henningsen E."/>
            <person name="Hirsch C.D."/>
            <person name="Visser B."/>
            <person name="Pretorius Z.A."/>
            <person name="Steffenson B.J."/>
            <person name="Schwessinger B."/>
            <person name="Dodds P.N."/>
            <person name="Figueroa M."/>
        </authorList>
    </citation>
    <scope>NUCLEOTIDE SEQUENCE [LARGE SCALE GENOMIC DNA]</scope>
    <source>
        <strain evidence="1">21-0</strain>
    </source>
</reference>
<dbReference type="EMBL" id="VSWC01000002">
    <property type="protein sequence ID" value="KAA1117694.1"/>
    <property type="molecule type" value="Genomic_DNA"/>
</dbReference>
<accession>A0A5B0QY73</accession>
<keyword evidence="2" id="KW-1185">Reference proteome</keyword>
<dbReference type="AlphaFoldDB" id="A0A5B0QY73"/>
<evidence type="ECO:0000313" key="1">
    <source>
        <dbReference type="EMBL" id="KAA1117694.1"/>
    </source>
</evidence>
<comment type="caution">
    <text evidence="1">The sequence shown here is derived from an EMBL/GenBank/DDBJ whole genome shotgun (WGS) entry which is preliminary data.</text>
</comment>
<organism evidence="1 2">
    <name type="scientific">Puccinia graminis f. sp. tritici</name>
    <dbReference type="NCBI Taxonomy" id="56615"/>
    <lineage>
        <taxon>Eukaryota</taxon>
        <taxon>Fungi</taxon>
        <taxon>Dikarya</taxon>
        <taxon>Basidiomycota</taxon>
        <taxon>Pucciniomycotina</taxon>
        <taxon>Pucciniomycetes</taxon>
        <taxon>Pucciniales</taxon>
        <taxon>Pucciniaceae</taxon>
        <taxon>Puccinia</taxon>
    </lineage>
</organism>
<protein>
    <submittedName>
        <fullName evidence="1">Uncharacterized protein</fullName>
    </submittedName>
</protein>
<evidence type="ECO:0000313" key="2">
    <source>
        <dbReference type="Proteomes" id="UP000324748"/>
    </source>
</evidence>
<gene>
    <name evidence="1" type="ORF">PGT21_020048</name>
</gene>
<sequence>MVVDFRQNTQAERIVKQNKWRWIMGVEEGQPAGLAFYAKEERIQTNFRTLQNRRYRDSSGFLRPIRRIFKVPISHRVACSCGNWIASHDLPD</sequence>
<dbReference type="Proteomes" id="UP000324748">
    <property type="component" value="Unassembled WGS sequence"/>
</dbReference>
<name>A0A5B0QY73_PUCGR</name>
<proteinExistence type="predicted"/>